<evidence type="ECO:0000313" key="2">
    <source>
        <dbReference type="Proteomes" id="UP000663671"/>
    </source>
</evidence>
<dbReference type="Proteomes" id="UP000663671">
    <property type="component" value="Chromosome 4"/>
</dbReference>
<sequence>MLSCFSGKVNHTLSEQLEFDDEMSRRTLALEAWTVGPHKLKIQDSRQRQFRDRHFGFSGPLRSNQGLFQDP</sequence>
<reference evidence="1" key="1">
    <citation type="submission" date="2021-01" db="EMBL/GenBank/DDBJ databases">
        <title>Chromosome-level genome assembly of a human fungal pathogen reveals clustering of transcriptionally co-regulated genes.</title>
        <authorList>
            <person name="Voorhies M."/>
            <person name="Cohen S."/>
            <person name="Shea T.P."/>
            <person name="Petrus S."/>
            <person name="Munoz J.F."/>
            <person name="Poplawski S."/>
            <person name="Goldman W.E."/>
            <person name="Michael T."/>
            <person name="Cuomo C.A."/>
            <person name="Sil A."/>
            <person name="Beyhan S."/>
        </authorList>
    </citation>
    <scope>NUCLEOTIDE SEQUENCE</scope>
    <source>
        <strain evidence="1">WU24</strain>
    </source>
</reference>
<dbReference type="EMBL" id="CP069110">
    <property type="protein sequence ID" value="QSS59770.1"/>
    <property type="molecule type" value="Genomic_DNA"/>
</dbReference>
<proteinExistence type="predicted"/>
<name>A0A8A1M351_AJECA</name>
<protein>
    <submittedName>
        <fullName evidence="1">Uncharacterized protein</fullName>
    </submittedName>
</protein>
<dbReference type="AlphaFoldDB" id="A0A8A1M351"/>
<dbReference type="VEuPathDB" id="FungiDB:I7I51_04566"/>
<accession>A0A8A1M351</accession>
<gene>
    <name evidence="1" type="ORF">I7I51_04566</name>
</gene>
<organism evidence="1 2">
    <name type="scientific">Ajellomyces capsulatus</name>
    <name type="common">Darling's disease fungus</name>
    <name type="synonym">Histoplasma capsulatum</name>
    <dbReference type="NCBI Taxonomy" id="5037"/>
    <lineage>
        <taxon>Eukaryota</taxon>
        <taxon>Fungi</taxon>
        <taxon>Dikarya</taxon>
        <taxon>Ascomycota</taxon>
        <taxon>Pezizomycotina</taxon>
        <taxon>Eurotiomycetes</taxon>
        <taxon>Eurotiomycetidae</taxon>
        <taxon>Onygenales</taxon>
        <taxon>Ajellomycetaceae</taxon>
        <taxon>Histoplasma</taxon>
    </lineage>
</organism>
<evidence type="ECO:0000313" key="1">
    <source>
        <dbReference type="EMBL" id="QSS59770.1"/>
    </source>
</evidence>